<sequence length="180" mass="19321">MLRANQTTSVSCRADPDTPFIDATGLSKKRKAQAAKSQKSTTNATHNCTSKSNKCTPQRCGPSHPSNPSYYGFSSPQVTSARKEEMIIQVKSRVLKNVECVVEQAQPRDAPTKRLAEVIIRSISESIEELVVAAGNSDAPDAACHETSALDADGLPSDRDMIGTTLPWIRLTASSSTTKA</sequence>
<gene>
    <name evidence="2" type="ORF">COEREDRAFT_8997</name>
</gene>
<reference evidence="2 3" key="1">
    <citation type="journal article" date="2015" name="Genome Biol. Evol.">
        <title>Phylogenomic analyses indicate that early fungi evolved digesting cell walls of algal ancestors of land plants.</title>
        <authorList>
            <person name="Chang Y."/>
            <person name="Wang S."/>
            <person name="Sekimoto S."/>
            <person name="Aerts A.L."/>
            <person name="Choi C."/>
            <person name="Clum A."/>
            <person name="LaButti K.M."/>
            <person name="Lindquist E.A."/>
            <person name="Yee Ngan C."/>
            <person name="Ohm R.A."/>
            <person name="Salamov A.A."/>
            <person name="Grigoriev I.V."/>
            <person name="Spatafora J.W."/>
            <person name="Berbee M.L."/>
        </authorList>
    </citation>
    <scope>NUCLEOTIDE SEQUENCE [LARGE SCALE GENOMIC DNA]</scope>
    <source>
        <strain evidence="2 3">NRRL 1564</strain>
    </source>
</reference>
<proteinExistence type="predicted"/>
<feature type="compositionally biased region" description="Polar residues" evidence="1">
    <location>
        <begin position="41"/>
        <end position="56"/>
    </location>
</feature>
<dbReference type="Proteomes" id="UP000242474">
    <property type="component" value="Unassembled WGS sequence"/>
</dbReference>
<feature type="compositionally biased region" description="Polar residues" evidence="1">
    <location>
        <begin position="64"/>
        <end position="75"/>
    </location>
</feature>
<evidence type="ECO:0000256" key="1">
    <source>
        <dbReference type="SAM" id="MobiDB-lite"/>
    </source>
</evidence>
<dbReference type="AlphaFoldDB" id="A0A2G5B9R6"/>
<evidence type="ECO:0000313" key="3">
    <source>
        <dbReference type="Proteomes" id="UP000242474"/>
    </source>
</evidence>
<keyword evidence="3" id="KW-1185">Reference proteome</keyword>
<feature type="compositionally biased region" description="Polar residues" evidence="1">
    <location>
        <begin position="1"/>
        <end position="11"/>
    </location>
</feature>
<name>A0A2G5B9R6_COERN</name>
<dbReference type="EMBL" id="KZ303504">
    <property type="protein sequence ID" value="PIA15754.1"/>
    <property type="molecule type" value="Genomic_DNA"/>
</dbReference>
<evidence type="ECO:0000313" key="2">
    <source>
        <dbReference type="EMBL" id="PIA15754.1"/>
    </source>
</evidence>
<protein>
    <submittedName>
        <fullName evidence="2">Uncharacterized protein</fullName>
    </submittedName>
</protein>
<accession>A0A2G5B9R6</accession>
<feature type="region of interest" description="Disordered" evidence="1">
    <location>
        <begin position="1"/>
        <end position="75"/>
    </location>
</feature>
<organism evidence="2 3">
    <name type="scientific">Coemansia reversa (strain ATCC 12441 / NRRL 1564)</name>
    <dbReference type="NCBI Taxonomy" id="763665"/>
    <lineage>
        <taxon>Eukaryota</taxon>
        <taxon>Fungi</taxon>
        <taxon>Fungi incertae sedis</taxon>
        <taxon>Zoopagomycota</taxon>
        <taxon>Kickxellomycotina</taxon>
        <taxon>Kickxellomycetes</taxon>
        <taxon>Kickxellales</taxon>
        <taxon>Kickxellaceae</taxon>
        <taxon>Coemansia</taxon>
    </lineage>
</organism>